<evidence type="ECO:0000313" key="2">
    <source>
        <dbReference type="EMBL" id="KRT17383.1"/>
    </source>
</evidence>
<gene>
    <name evidence="2" type="ORF">ASU31_06860</name>
</gene>
<feature type="transmembrane region" description="Helical" evidence="1">
    <location>
        <begin position="171"/>
        <end position="189"/>
    </location>
</feature>
<dbReference type="OrthoDB" id="1523880at2"/>
<dbReference type="EMBL" id="LMZQ01000003">
    <property type="protein sequence ID" value="KRT17383.1"/>
    <property type="molecule type" value="Genomic_DNA"/>
</dbReference>
<comment type="caution">
    <text evidence="2">The sequence shown here is derived from an EMBL/GenBank/DDBJ whole genome shotgun (WGS) entry which is preliminary data.</text>
</comment>
<evidence type="ECO:0000256" key="1">
    <source>
        <dbReference type="SAM" id="Phobius"/>
    </source>
</evidence>
<feature type="transmembrane region" description="Helical" evidence="1">
    <location>
        <begin position="236"/>
        <end position="258"/>
    </location>
</feature>
<feature type="transmembrane region" description="Helical" evidence="1">
    <location>
        <begin position="103"/>
        <end position="125"/>
    </location>
</feature>
<organism evidence="2 3">
    <name type="scientific">Pedobacter ginsenosidimutans</name>
    <dbReference type="NCBI Taxonomy" id="687842"/>
    <lineage>
        <taxon>Bacteria</taxon>
        <taxon>Pseudomonadati</taxon>
        <taxon>Bacteroidota</taxon>
        <taxon>Sphingobacteriia</taxon>
        <taxon>Sphingobacteriales</taxon>
        <taxon>Sphingobacteriaceae</taxon>
        <taxon>Pedobacter</taxon>
    </lineage>
</organism>
<keyword evidence="3" id="KW-1185">Reference proteome</keyword>
<sequence length="265" mass="30805">MNNTFNINRFGLLLKRQWLDFGKIYLISFGVLVGVLTLFYAINLTEDNLKYFSSNTLNFRYPLFLITGFLFVSIIASSYFIHLGQKPKAIINILIPASGIEKFLSAIFYTLIIAVPTYLLCFYLIDLTFVSSIRATHTLTSSYTDYQGKKVIIDNVAYFFSTKTVKEFYQFYYVPFLINAVFLLGSIFFQNFHYIKTAISLMAFVTLWMTSIIFIMNKLTNNTVWIGGPYWQDDNHVFFVMSLMGIFLTLAFWLISFIRLKEKEA</sequence>
<keyword evidence="1" id="KW-0812">Transmembrane</keyword>
<dbReference type="STRING" id="687842.ASU31_06860"/>
<dbReference type="Proteomes" id="UP000051950">
    <property type="component" value="Unassembled WGS sequence"/>
</dbReference>
<dbReference type="AlphaFoldDB" id="A0A0T5VU34"/>
<protein>
    <submittedName>
        <fullName evidence="2">Uncharacterized protein</fullName>
    </submittedName>
</protein>
<dbReference type="RefSeq" id="WP_057931608.1">
    <property type="nucleotide sequence ID" value="NZ_LMZQ01000003.1"/>
</dbReference>
<feature type="transmembrane region" description="Helical" evidence="1">
    <location>
        <begin position="62"/>
        <end position="82"/>
    </location>
</feature>
<feature type="transmembrane region" description="Helical" evidence="1">
    <location>
        <begin position="21"/>
        <end position="42"/>
    </location>
</feature>
<proteinExistence type="predicted"/>
<keyword evidence="1" id="KW-1133">Transmembrane helix</keyword>
<reference evidence="2 3" key="1">
    <citation type="submission" date="2015-11" db="EMBL/GenBank/DDBJ databases">
        <title>Sequence of Pedobacter ginsenosidimutans.</title>
        <authorList>
            <person name="Carson E."/>
            <person name="Keyser V."/>
            <person name="Newman J."/>
            <person name="Miller J."/>
        </authorList>
    </citation>
    <scope>NUCLEOTIDE SEQUENCE [LARGE SCALE GENOMIC DNA]</scope>
    <source>
        <strain evidence="2 3">KACC 14530</strain>
    </source>
</reference>
<name>A0A0T5VU34_9SPHI</name>
<keyword evidence="1" id="KW-0472">Membrane</keyword>
<evidence type="ECO:0000313" key="3">
    <source>
        <dbReference type="Proteomes" id="UP000051950"/>
    </source>
</evidence>
<feature type="transmembrane region" description="Helical" evidence="1">
    <location>
        <begin position="198"/>
        <end position="216"/>
    </location>
</feature>
<accession>A0A0T5VU34</accession>